<dbReference type="EMBL" id="JAZHXJ010000077">
    <property type="protein sequence ID" value="KAL1876412.1"/>
    <property type="molecule type" value="Genomic_DNA"/>
</dbReference>
<dbReference type="PROSITE" id="PS50141">
    <property type="entry name" value="A_DEAMIN_EDITASE"/>
    <property type="match status" value="1"/>
</dbReference>
<dbReference type="SMART" id="SM00552">
    <property type="entry name" value="ADEAMc"/>
    <property type="match status" value="1"/>
</dbReference>
<dbReference type="InterPro" id="IPR042935">
    <property type="entry name" value="Tad1"/>
</dbReference>
<evidence type="ECO:0000313" key="3">
    <source>
        <dbReference type="Proteomes" id="UP001586593"/>
    </source>
</evidence>
<organism evidence="2 3">
    <name type="scientific">Phialemonium thermophilum</name>
    <dbReference type="NCBI Taxonomy" id="223376"/>
    <lineage>
        <taxon>Eukaryota</taxon>
        <taxon>Fungi</taxon>
        <taxon>Dikarya</taxon>
        <taxon>Ascomycota</taxon>
        <taxon>Pezizomycotina</taxon>
        <taxon>Sordariomycetes</taxon>
        <taxon>Sordariomycetidae</taxon>
        <taxon>Cephalothecales</taxon>
        <taxon>Cephalothecaceae</taxon>
        <taxon>Phialemonium</taxon>
    </lineage>
</organism>
<keyword evidence="3" id="KW-1185">Reference proteome</keyword>
<dbReference type="PANTHER" id="PTHR47803:SF1">
    <property type="entry name" value="TRNA-SPECIFIC ADENOSINE DEAMINASE 1"/>
    <property type="match status" value="1"/>
</dbReference>
<dbReference type="Pfam" id="PF02137">
    <property type="entry name" value="A_deamin"/>
    <property type="match status" value="1"/>
</dbReference>
<feature type="domain" description="A to I editase" evidence="1">
    <location>
        <begin position="1"/>
        <end position="353"/>
    </location>
</feature>
<dbReference type="Proteomes" id="UP001586593">
    <property type="component" value="Unassembled WGS sequence"/>
</dbReference>
<protein>
    <recommendedName>
        <fullName evidence="1">A to I editase domain-containing protein</fullName>
    </recommendedName>
</protein>
<name>A0ABR3XLI0_9PEZI</name>
<sequence length="355" mass="40004">MKCLPTCKIPRSNGVGVHDWHAEILAVRAFNQFLLEECRLLARGHPSLYLRWRPDTERSIEEDGSWHGQPFGWKEEISLHMYCSEAPCGDASMELIMAAQDDASPWDVPSAADGAPDTTPAEQALPGRAYFSQLGVVRRKPARGDAPPTMSKSCSDKLALRQCISLLSAVTALLVAPDNVYLRSVIVPESQYLPVSWRRCFGIQGRMHELAGRVWLGGYRFSPFTVETTRREFRYSVREVKKETSSVAASNLAAVWSLHGLQEGLIGGVLQGRKQFDRKGASLVSRRRLWECAREIATSLESVFSGLRDQLHARTYHDLKNGPFLKARREVKQEVYTKSLRVWISNIRDDDFALE</sequence>
<evidence type="ECO:0000313" key="2">
    <source>
        <dbReference type="EMBL" id="KAL1876412.1"/>
    </source>
</evidence>
<dbReference type="InterPro" id="IPR002466">
    <property type="entry name" value="A_deamin"/>
</dbReference>
<evidence type="ECO:0000259" key="1">
    <source>
        <dbReference type="PROSITE" id="PS50141"/>
    </source>
</evidence>
<gene>
    <name evidence="2" type="ORF">VTK73DRAFT_9351</name>
</gene>
<reference evidence="2 3" key="1">
    <citation type="journal article" date="2024" name="Commun. Biol.">
        <title>Comparative genomic analysis of thermophilic fungi reveals convergent evolutionary adaptations and gene losses.</title>
        <authorList>
            <person name="Steindorff A.S."/>
            <person name="Aguilar-Pontes M.V."/>
            <person name="Robinson A.J."/>
            <person name="Andreopoulos B."/>
            <person name="LaButti K."/>
            <person name="Kuo A."/>
            <person name="Mondo S."/>
            <person name="Riley R."/>
            <person name="Otillar R."/>
            <person name="Haridas S."/>
            <person name="Lipzen A."/>
            <person name="Grimwood J."/>
            <person name="Schmutz J."/>
            <person name="Clum A."/>
            <person name="Reid I.D."/>
            <person name="Moisan M.C."/>
            <person name="Butler G."/>
            <person name="Nguyen T.T.M."/>
            <person name="Dewar K."/>
            <person name="Conant G."/>
            <person name="Drula E."/>
            <person name="Henrissat B."/>
            <person name="Hansel C."/>
            <person name="Singer S."/>
            <person name="Hutchinson M.I."/>
            <person name="de Vries R.P."/>
            <person name="Natvig D.O."/>
            <person name="Powell A.J."/>
            <person name="Tsang A."/>
            <person name="Grigoriev I.V."/>
        </authorList>
    </citation>
    <scope>NUCLEOTIDE SEQUENCE [LARGE SCALE GENOMIC DNA]</scope>
    <source>
        <strain evidence="2 3">ATCC 24622</strain>
    </source>
</reference>
<accession>A0ABR3XLI0</accession>
<dbReference type="PANTHER" id="PTHR47803">
    <property type="entry name" value="TRNA-SPECIFIC ADENOSINE DEAMINASE 1"/>
    <property type="match status" value="1"/>
</dbReference>
<comment type="caution">
    <text evidence="2">The sequence shown here is derived from an EMBL/GenBank/DDBJ whole genome shotgun (WGS) entry which is preliminary data.</text>
</comment>
<proteinExistence type="predicted"/>